<proteinExistence type="predicted"/>
<keyword evidence="1" id="KW-0812">Transmembrane</keyword>
<keyword evidence="1" id="KW-0472">Membrane</keyword>
<reference evidence="2" key="1">
    <citation type="journal article" date="2021" name="PeerJ">
        <title>Extensive microbial diversity within the chicken gut microbiome revealed by metagenomics and culture.</title>
        <authorList>
            <person name="Gilroy R."/>
            <person name="Ravi A."/>
            <person name="Getino M."/>
            <person name="Pursley I."/>
            <person name="Horton D.L."/>
            <person name="Alikhan N.F."/>
            <person name="Baker D."/>
            <person name="Gharbi K."/>
            <person name="Hall N."/>
            <person name="Watson M."/>
            <person name="Adriaenssens E.M."/>
            <person name="Foster-Nyarko E."/>
            <person name="Jarju S."/>
            <person name="Secka A."/>
            <person name="Antonio M."/>
            <person name="Oren A."/>
            <person name="Chaudhuri R.R."/>
            <person name="La Ragione R."/>
            <person name="Hildebrand F."/>
            <person name="Pallen M.J."/>
        </authorList>
    </citation>
    <scope>NUCLEOTIDE SEQUENCE</scope>
    <source>
        <strain evidence="2">CHK192-19661</strain>
    </source>
</reference>
<gene>
    <name evidence="2" type="ORF">H9726_01880</name>
</gene>
<evidence type="ECO:0000313" key="2">
    <source>
        <dbReference type="EMBL" id="HIZ09215.1"/>
    </source>
</evidence>
<feature type="transmembrane region" description="Helical" evidence="1">
    <location>
        <begin position="122"/>
        <end position="141"/>
    </location>
</feature>
<organism evidence="2 3">
    <name type="scientific">Candidatus Borkfalkia avicola</name>
    <dbReference type="NCBI Taxonomy" id="2838503"/>
    <lineage>
        <taxon>Bacteria</taxon>
        <taxon>Bacillati</taxon>
        <taxon>Bacillota</taxon>
        <taxon>Clostridia</taxon>
        <taxon>Christensenellales</taxon>
        <taxon>Christensenellaceae</taxon>
        <taxon>Candidatus Borkfalkia</taxon>
    </lineage>
</organism>
<sequence>MENDRRPVSPPGGTLLCMYSGRLGKTLCAFSGVAALLCLLASVSVFVVVTVAVVGMMLILVTVGLIFVIVPDYFDKFLAWLDGASSAAVFLGEIQPYAASAGIACAACAVVLLLLDREKRHIPSVVLCVLFLLCALLSFRLTEG</sequence>
<keyword evidence="1" id="KW-1133">Transmembrane helix</keyword>
<dbReference type="AlphaFoldDB" id="A0A9D2D679"/>
<protein>
    <submittedName>
        <fullName evidence="2">Uncharacterized protein</fullName>
    </submittedName>
</protein>
<dbReference type="EMBL" id="DXCF01000006">
    <property type="protein sequence ID" value="HIZ09215.1"/>
    <property type="molecule type" value="Genomic_DNA"/>
</dbReference>
<comment type="caution">
    <text evidence="2">The sequence shown here is derived from an EMBL/GenBank/DDBJ whole genome shotgun (WGS) entry which is preliminary data.</text>
</comment>
<feature type="transmembrane region" description="Helical" evidence="1">
    <location>
        <begin position="56"/>
        <end position="74"/>
    </location>
</feature>
<evidence type="ECO:0000313" key="3">
    <source>
        <dbReference type="Proteomes" id="UP000824025"/>
    </source>
</evidence>
<accession>A0A9D2D679</accession>
<feature type="transmembrane region" description="Helical" evidence="1">
    <location>
        <begin position="94"/>
        <end position="115"/>
    </location>
</feature>
<name>A0A9D2D679_9FIRM</name>
<dbReference type="Proteomes" id="UP000824025">
    <property type="component" value="Unassembled WGS sequence"/>
</dbReference>
<feature type="transmembrane region" description="Helical" evidence="1">
    <location>
        <begin position="29"/>
        <end position="49"/>
    </location>
</feature>
<evidence type="ECO:0000256" key="1">
    <source>
        <dbReference type="SAM" id="Phobius"/>
    </source>
</evidence>
<reference evidence="2" key="2">
    <citation type="submission" date="2021-04" db="EMBL/GenBank/DDBJ databases">
        <authorList>
            <person name="Gilroy R."/>
        </authorList>
    </citation>
    <scope>NUCLEOTIDE SEQUENCE</scope>
    <source>
        <strain evidence="2">CHK192-19661</strain>
    </source>
</reference>